<dbReference type="InterPro" id="IPR011961">
    <property type="entry name" value="RimM"/>
</dbReference>
<comment type="domain">
    <text evidence="5">The PRC barrel domain binds ribosomal protein uS19.</text>
</comment>
<feature type="domain" description="Ribosome maturation factor RimM PRC barrel" evidence="7">
    <location>
        <begin position="114"/>
        <end position="183"/>
    </location>
</feature>
<accession>A0A1I7MGH9</accession>
<dbReference type="HAMAP" id="MF_00014">
    <property type="entry name" value="Ribosome_mat_RimM"/>
    <property type="match status" value="1"/>
</dbReference>
<dbReference type="RefSeq" id="WP_091694406.1">
    <property type="nucleotide sequence ID" value="NZ_FPCG01000002.1"/>
</dbReference>
<dbReference type="PANTHER" id="PTHR33692:SF1">
    <property type="entry name" value="RIBOSOME MATURATION FACTOR RIMM"/>
    <property type="match status" value="1"/>
</dbReference>
<name>A0A1I7MGH9_9MICC</name>
<evidence type="ECO:0000256" key="5">
    <source>
        <dbReference type="HAMAP-Rule" id="MF_00014"/>
    </source>
</evidence>
<dbReference type="PANTHER" id="PTHR33692">
    <property type="entry name" value="RIBOSOME MATURATION FACTOR RIMM"/>
    <property type="match status" value="1"/>
</dbReference>
<keyword evidence="9" id="KW-1185">Reference proteome</keyword>
<dbReference type="NCBIfam" id="TIGR02273">
    <property type="entry name" value="16S_RimM"/>
    <property type="match status" value="1"/>
</dbReference>
<dbReference type="Pfam" id="PF01782">
    <property type="entry name" value="RimM"/>
    <property type="match status" value="1"/>
</dbReference>
<dbReference type="InterPro" id="IPR036976">
    <property type="entry name" value="RimM_N_sf"/>
</dbReference>
<dbReference type="InterPro" id="IPR011033">
    <property type="entry name" value="PRC_barrel-like_sf"/>
</dbReference>
<comment type="similarity">
    <text evidence="5">Belongs to the RimM family.</text>
</comment>
<reference evidence="8 9" key="1">
    <citation type="submission" date="2016-10" db="EMBL/GenBank/DDBJ databases">
        <authorList>
            <person name="de Groot N.N."/>
        </authorList>
    </citation>
    <scope>NUCLEOTIDE SEQUENCE [LARGE SCALE GENOMIC DNA]</scope>
    <source>
        <strain evidence="8 9">CGMCC 1.7054</strain>
    </source>
</reference>
<dbReference type="Gene3D" id="2.30.30.240">
    <property type="entry name" value="PRC-barrel domain"/>
    <property type="match status" value="1"/>
</dbReference>
<dbReference type="GO" id="GO:0005840">
    <property type="term" value="C:ribosome"/>
    <property type="evidence" value="ECO:0007669"/>
    <property type="project" value="InterPro"/>
</dbReference>
<dbReference type="GO" id="GO:0043022">
    <property type="term" value="F:ribosome binding"/>
    <property type="evidence" value="ECO:0007669"/>
    <property type="project" value="InterPro"/>
</dbReference>
<gene>
    <name evidence="5" type="primary">rimM</name>
    <name evidence="8" type="ORF">SAMN04487966_102146</name>
</gene>
<dbReference type="GO" id="GO:0006364">
    <property type="term" value="P:rRNA processing"/>
    <property type="evidence" value="ECO:0007669"/>
    <property type="project" value="UniProtKB-UniRule"/>
</dbReference>
<comment type="subunit">
    <text evidence="5">Binds ribosomal protein uS19.</text>
</comment>
<dbReference type="InterPro" id="IPR009000">
    <property type="entry name" value="Transl_B-barrel_sf"/>
</dbReference>
<dbReference type="SUPFAM" id="SSF50346">
    <property type="entry name" value="PRC-barrel domain"/>
    <property type="match status" value="1"/>
</dbReference>
<organism evidence="8 9">
    <name type="scientific">Micrococcus terreus</name>
    <dbReference type="NCBI Taxonomy" id="574650"/>
    <lineage>
        <taxon>Bacteria</taxon>
        <taxon>Bacillati</taxon>
        <taxon>Actinomycetota</taxon>
        <taxon>Actinomycetes</taxon>
        <taxon>Micrococcales</taxon>
        <taxon>Micrococcaceae</taxon>
        <taxon>Micrococcus</taxon>
    </lineage>
</organism>
<feature type="domain" description="RimM N-terminal" evidence="6">
    <location>
        <begin position="19"/>
        <end position="101"/>
    </location>
</feature>
<dbReference type="Pfam" id="PF24986">
    <property type="entry name" value="PRC_RimM"/>
    <property type="match status" value="1"/>
</dbReference>
<comment type="function">
    <text evidence="5">An accessory protein needed during the final step in the assembly of 30S ribosomal subunit, possibly for assembly of the head region. Essential for efficient processing of 16S rRNA. May be needed both before and after RbfA during the maturation of 16S rRNA. It has affinity for free ribosomal 30S subunits but not for 70S ribosomes.</text>
</comment>
<evidence type="ECO:0000259" key="6">
    <source>
        <dbReference type="Pfam" id="PF01782"/>
    </source>
</evidence>
<dbReference type="SUPFAM" id="SSF50447">
    <property type="entry name" value="Translation proteins"/>
    <property type="match status" value="1"/>
</dbReference>
<dbReference type="InterPro" id="IPR002676">
    <property type="entry name" value="RimM_N"/>
</dbReference>
<evidence type="ECO:0000259" key="7">
    <source>
        <dbReference type="Pfam" id="PF24986"/>
    </source>
</evidence>
<evidence type="ECO:0000256" key="2">
    <source>
        <dbReference type="ARBA" id="ARBA00022517"/>
    </source>
</evidence>
<evidence type="ECO:0000313" key="8">
    <source>
        <dbReference type="EMBL" id="SFV21033.1"/>
    </source>
</evidence>
<keyword evidence="4 5" id="KW-0143">Chaperone</keyword>
<dbReference type="AlphaFoldDB" id="A0A1I7MGH9"/>
<sequence>MSTESTESTESAADDLVRVARIGKPHGIRGEVTVQLFTDAPEERFVPGAQLQTRAARGATAPALLTVTRARWNKEILVLAFQECPDRNAAEALRGTELFAAPDAAGEDDAWYEEDLLGLAVLVDGERVGEVTALITGEVQDLLDVELDERHGGHRALIPFVDEIVPDVDLGAQTVLLTPPPGLLTLNAETDEDKAAPGPEVQG</sequence>
<evidence type="ECO:0000256" key="1">
    <source>
        <dbReference type="ARBA" id="ARBA00022490"/>
    </source>
</evidence>
<dbReference type="InterPro" id="IPR056792">
    <property type="entry name" value="PRC_RimM"/>
</dbReference>
<dbReference type="GO" id="GO:0005737">
    <property type="term" value="C:cytoplasm"/>
    <property type="evidence" value="ECO:0007669"/>
    <property type="project" value="UniProtKB-SubCell"/>
</dbReference>
<evidence type="ECO:0000256" key="3">
    <source>
        <dbReference type="ARBA" id="ARBA00022552"/>
    </source>
</evidence>
<dbReference type="GO" id="GO:0042274">
    <property type="term" value="P:ribosomal small subunit biogenesis"/>
    <property type="evidence" value="ECO:0007669"/>
    <property type="project" value="UniProtKB-UniRule"/>
</dbReference>
<proteinExistence type="inferred from homology"/>
<dbReference type="EMBL" id="FPCG01000002">
    <property type="protein sequence ID" value="SFV21033.1"/>
    <property type="molecule type" value="Genomic_DNA"/>
</dbReference>
<keyword evidence="1 5" id="KW-0963">Cytoplasm</keyword>
<keyword evidence="3 5" id="KW-0698">rRNA processing</keyword>
<dbReference type="Gene3D" id="2.40.30.60">
    <property type="entry name" value="RimM"/>
    <property type="match status" value="1"/>
</dbReference>
<dbReference type="Proteomes" id="UP000198881">
    <property type="component" value="Unassembled WGS sequence"/>
</dbReference>
<dbReference type="STRING" id="574650.SAMN04487966_102146"/>
<dbReference type="OrthoDB" id="5381335at2"/>
<evidence type="ECO:0000256" key="4">
    <source>
        <dbReference type="ARBA" id="ARBA00023186"/>
    </source>
</evidence>
<evidence type="ECO:0000313" key="9">
    <source>
        <dbReference type="Proteomes" id="UP000198881"/>
    </source>
</evidence>
<keyword evidence="2 5" id="KW-0690">Ribosome biogenesis</keyword>
<protein>
    <recommendedName>
        <fullName evidence="5">Ribosome maturation factor RimM</fullName>
    </recommendedName>
</protein>
<comment type="subcellular location">
    <subcellularLocation>
        <location evidence="5">Cytoplasm</location>
    </subcellularLocation>
</comment>